<name>A0A1J5SH93_9ZZZZ</name>
<sequence>MVECEDEPETSLLEDTGAKGGAREVPALILGYARADSMPNLVGLYFPQQSNQAGCEMDYTELTGKQTAQRIKREKIAAKIWNSFNARFGSFADQHSTL</sequence>
<evidence type="ECO:0000313" key="1">
    <source>
        <dbReference type="EMBL" id="OIQ99525.1"/>
    </source>
</evidence>
<accession>A0A1J5SH93</accession>
<dbReference type="EMBL" id="MLJW01000105">
    <property type="protein sequence ID" value="OIQ99525.1"/>
    <property type="molecule type" value="Genomic_DNA"/>
</dbReference>
<protein>
    <submittedName>
        <fullName evidence="1">Uncharacterized protein</fullName>
    </submittedName>
</protein>
<dbReference type="AlphaFoldDB" id="A0A1J5SH93"/>
<organism evidence="1">
    <name type="scientific">mine drainage metagenome</name>
    <dbReference type="NCBI Taxonomy" id="410659"/>
    <lineage>
        <taxon>unclassified sequences</taxon>
        <taxon>metagenomes</taxon>
        <taxon>ecological metagenomes</taxon>
    </lineage>
</organism>
<proteinExistence type="predicted"/>
<reference evidence="1" key="1">
    <citation type="submission" date="2016-10" db="EMBL/GenBank/DDBJ databases">
        <title>Sequence of Gallionella enrichment culture.</title>
        <authorList>
            <person name="Poehlein A."/>
            <person name="Muehling M."/>
            <person name="Daniel R."/>
        </authorList>
    </citation>
    <scope>NUCLEOTIDE SEQUENCE</scope>
</reference>
<comment type="caution">
    <text evidence="1">The sequence shown here is derived from an EMBL/GenBank/DDBJ whole genome shotgun (WGS) entry which is preliminary data.</text>
</comment>
<gene>
    <name evidence="1" type="ORF">GALL_184620</name>
</gene>